<proteinExistence type="predicted"/>
<evidence type="ECO:0000313" key="2">
    <source>
        <dbReference type="Proteomes" id="UP000004619"/>
    </source>
</evidence>
<name>C7H6L7_FAED2</name>
<comment type="caution">
    <text evidence="1">The sequence shown here is derived from an EMBL/GenBank/DDBJ whole genome shotgun (WGS) entry which is preliminary data.</text>
</comment>
<gene>
    <name evidence="1" type="ORF">FAEPRAA2165_01950</name>
</gene>
<sequence length="42" mass="4720">MSIPYYVRIFAPQIIQILQRFQPFPSFGAFVLSAEPAAVPAH</sequence>
<evidence type="ECO:0000313" key="1">
    <source>
        <dbReference type="EMBL" id="EEU96545.1"/>
    </source>
</evidence>
<organism evidence="1 2">
    <name type="scientific">Faecalibacterium duncaniae (strain DSM 17677 / JCM 31915 / A2-165)</name>
    <name type="common">Faecalibacterium prausnitzii</name>
    <dbReference type="NCBI Taxonomy" id="411483"/>
    <lineage>
        <taxon>Bacteria</taxon>
        <taxon>Bacillati</taxon>
        <taxon>Bacillota</taxon>
        <taxon>Clostridia</taxon>
        <taxon>Eubacteriales</taxon>
        <taxon>Oscillospiraceae</taxon>
        <taxon>Faecalibacterium</taxon>
    </lineage>
</organism>
<dbReference type="HOGENOM" id="CLU_3251799_0_0_9"/>
<reference evidence="1" key="1">
    <citation type="submission" date="2009-08" db="EMBL/GenBank/DDBJ databases">
        <authorList>
            <person name="Weinstock G."/>
            <person name="Sodergren E."/>
            <person name="Clifton S."/>
            <person name="Fulton L."/>
            <person name="Fulton B."/>
            <person name="Courtney L."/>
            <person name="Fronick C."/>
            <person name="Harrison M."/>
            <person name="Strong C."/>
            <person name="Farmer C."/>
            <person name="Delahaunty K."/>
            <person name="Markovic C."/>
            <person name="Hall O."/>
            <person name="Minx P."/>
            <person name="Tomlinson C."/>
            <person name="Mitreva M."/>
            <person name="Nelson J."/>
            <person name="Hou S."/>
            <person name="Wollam A."/>
            <person name="Pepin K.H."/>
            <person name="Johnson M."/>
            <person name="Bhonagiri V."/>
            <person name="Nash W.E."/>
            <person name="Warren W."/>
            <person name="Chinwalla A."/>
            <person name="Mardis E.R."/>
            <person name="Wilson R.K."/>
        </authorList>
    </citation>
    <scope>NUCLEOTIDE SEQUENCE [LARGE SCALE GENOMIC DNA]</scope>
    <source>
        <strain evidence="1">A2-165</strain>
    </source>
</reference>
<dbReference type="Proteomes" id="UP000004619">
    <property type="component" value="Unassembled WGS sequence"/>
</dbReference>
<dbReference type="AlphaFoldDB" id="C7H6L7"/>
<dbReference type="EMBL" id="ACOP02000049">
    <property type="protein sequence ID" value="EEU96545.1"/>
    <property type="molecule type" value="Genomic_DNA"/>
</dbReference>
<dbReference type="STRING" id="411483.FAEPRAA2165_01950"/>
<accession>C7H6L7</accession>
<protein>
    <submittedName>
        <fullName evidence="1">Uncharacterized protein</fullName>
    </submittedName>
</protein>
<keyword evidence="2" id="KW-1185">Reference proteome</keyword>